<organism evidence="3 4">
    <name type="scientific">Entomortierella chlamydospora</name>
    <dbReference type="NCBI Taxonomy" id="101097"/>
    <lineage>
        <taxon>Eukaryota</taxon>
        <taxon>Fungi</taxon>
        <taxon>Fungi incertae sedis</taxon>
        <taxon>Mucoromycota</taxon>
        <taxon>Mortierellomycotina</taxon>
        <taxon>Mortierellomycetes</taxon>
        <taxon>Mortierellales</taxon>
        <taxon>Mortierellaceae</taxon>
        <taxon>Entomortierella</taxon>
    </lineage>
</organism>
<evidence type="ECO:0000259" key="2">
    <source>
        <dbReference type="PROSITE" id="PS50206"/>
    </source>
</evidence>
<sequence>FASALVRHGFPRVALLMGGIDALRISDAPSTSLTSTTAAPGTAPPASPSLSGTNTSTPTPTSTTTTTAAAATAANSMITICSCRVIRQNITVQARVKDDVFVHKCKTPFTQKRIRSTITS</sequence>
<feature type="region of interest" description="Disordered" evidence="1">
    <location>
        <begin position="31"/>
        <end position="68"/>
    </location>
</feature>
<accession>A0A9P6MHX7</accession>
<feature type="domain" description="Rhodanese" evidence="2">
    <location>
        <begin position="2"/>
        <end position="32"/>
    </location>
</feature>
<evidence type="ECO:0000313" key="4">
    <source>
        <dbReference type="Proteomes" id="UP000703661"/>
    </source>
</evidence>
<dbReference type="InterPro" id="IPR001763">
    <property type="entry name" value="Rhodanese-like_dom"/>
</dbReference>
<dbReference type="AlphaFoldDB" id="A0A9P6MHX7"/>
<evidence type="ECO:0000313" key="3">
    <source>
        <dbReference type="EMBL" id="KAG0002056.1"/>
    </source>
</evidence>
<feature type="compositionally biased region" description="Low complexity" evidence="1">
    <location>
        <begin position="31"/>
        <end position="41"/>
    </location>
</feature>
<keyword evidence="4" id="KW-1185">Reference proteome</keyword>
<evidence type="ECO:0000256" key="1">
    <source>
        <dbReference type="SAM" id="MobiDB-lite"/>
    </source>
</evidence>
<dbReference type="PROSITE" id="PS50206">
    <property type="entry name" value="RHODANESE_3"/>
    <property type="match status" value="1"/>
</dbReference>
<gene>
    <name evidence="3" type="ORF">BGZ80_006035</name>
</gene>
<reference evidence="3" key="1">
    <citation type="journal article" date="2020" name="Fungal Divers.">
        <title>Resolving the Mortierellaceae phylogeny through synthesis of multi-gene phylogenetics and phylogenomics.</title>
        <authorList>
            <person name="Vandepol N."/>
            <person name="Liber J."/>
            <person name="Desiro A."/>
            <person name="Na H."/>
            <person name="Kennedy M."/>
            <person name="Barry K."/>
            <person name="Grigoriev I.V."/>
            <person name="Miller A.N."/>
            <person name="O'Donnell K."/>
            <person name="Stajich J.E."/>
            <person name="Bonito G."/>
        </authorList>
    </citation>
    <scope>NUCLEOTIDE SEQUENCE</scope>
    <source>
        <strain evidence="3">NRRL 2769</strain>
    </source>
</reference>
<feature type="compositionally biased region" description="Low complexity" evidence="1">
    <location>
        <begin position="48"/>
        <end position="68"/>
    </location>
</feature>
<protein>
    <recommendedName>
        <fullName evidence="2">Rhodanese domain-containing protein</fullName>
    </recommendedName>
</protein>
<proteinExistence type="predicted"/>
<dbReference type="Proteomes" id="UP000703661">
    <property type="component" value="Unassembled WGS sequence"/>
</dbReference>
<name>A0A9P6MHX7_9FUNG</name>
<feature type="non-terminal residue" evidence="3">
    <location>
        <position position="1"/>
    </location>
</feature>
<dbReference type="EMBL" id="JAAAID010002981">
    <property type="protein sequence ID" value="KAG0002056.1"/>
    <property type="molecule type" value="Genomic_DNA"/>
</dbReference>
<comment type="caution">
    <text evidence="3">The sequence shown here is derived from an EMBL/GenBank/DDBJ whole genome shotgun (WGS) entry which is preliminary data.</text>
</comment>